<evidence type="ECO:0000256" key="7">
    <source>
        <dbReference type="ARBA" id="ARBA00023121"/>
    </source>
</evidence>
<proteinExistence type="predicted"/>
<evidence type="ECO:0000256" key="3">
    <source>
        <dbReference type="ARBA" id="ARBA00022692"/>
    </source>
</evidence>
<evidence type="ECO:0000256" key="2">
    <source>
        <dbReference type="ARBA" id="ARBA00022448"/>
    </source>
</evidence>
<feature type="compositionally biased region" description="Basic and acidic residues" evidence="9">
    <location>
        <begin position="533"/>
        <end position="549"/>
    </location>
</feature>
<evidence type="ECO:0000256" key="1">
    <source>
        <dbReference type="ARBA" id="ARBA00004586"/>
    </source>
</evidence>
<keyword evidence="2" id="KW-0813">Transport</keyword>
<feature type="compositionally biased region" description="Pro residues" evidence="9">
    <location>
        <begin position="819"/>
        <end position="829"/>
    </location>
</feature>
<feature type="compositionally biased region" description="Low complexity" evidence="9">
    <location>
        <begin position="636"/>
        <end position="651"/>
    </location>
</feature>
<dbReference type="GO" id="GO:1990456">
    <property type="term" value="P:mitochondrion-endoplasmic reticulum membrane tethering"/>
    <property type="evidence" value="ECO:0007669"/>
    <property type="project" value="TreeGrafter"/>
</dbReference>
<keyword evidence="4" id="KW-0256">Endoplasmic reticulum</keyword>
<dbReference type="PROSITE" id="PS51847">
    <property type="entry name" value="SMP"/>
    <property type="match status" value="1"/>
</dbReference>
<feature type="compositionally biased region" description="Pro residues" evidence="9">
    <location>
        <begin position="994"/>
        <end position="1007"/>
    </location>
</feature>
<feature type="compositionally biased region" description="Low complexity" evidence="9">
    <location>
        <begin position="591"/>
        <end position="600"/>
    </location>
</feature>
<feature type="domain" description="SMP-LTD" evidence="11">
    <location>
        <begin position="249"/>
        <end position="451"/>
    </location>
</feature>
<feature type="compositionally biased region" description="Basic and acidic residues" evidence="9">
    <location>
        <begin position="734"/>
        <end position="753"/>
    </location>
</feature>
<keyword evidence="3 10" id="KW-0812">Transmembrane</keyword>
<dbReference type="AlphaFoldDB" id="A0AAD4LRH3"/>
<evidence type="ECO:0000256" key="9">
    <source>
        <dbReference type="SAM" id="MobiDB-lite"/>
    </source>
</evidence>
<reference evidence="12" key="1">
    <citation type="submission" date="2022-01" db="EMBL/GenBank/DDBJ databases">
        <title>Comparative genomics reveals a dynamic genome evolution in the ectomycorrhizal milk-cap (Lactarius) mushrooms.</title>
        <authorList>
            <consortium name="DOE Joint Genome Institute"/>
            <person name="Lebreton A."/>
            <person name="Tang N."/>
            <person name="Kuo A."/>
            <person name="LaButti K."/>
            <person name="Drula E."/>
            <person name="Barry K."/>
            <person name="Clum A."/>
            <person name="Lipzen A."/>
            <person name="Mousain D."/>
            <person name="Ng V."/>
            <person name="Wang R."/>
            <person name="Wang X."/>
            <person name="Dai Y."/>
            <person name="Henrissat B."/>
            <person name="Grigoriev I.V."/>
            <person name="Guerin-Laguette A."/>
            <person name="Yu F."/>
            <person name="Martin F.M."/>
        </authorList>
    </citation>
    <scope>NUCLEOTIDE SEQUENCE</scope>
    <source>
        <strain evidence="12">QP</strain>
    </source>
</reference>
<protein>
    <recommendedName>
        <fullName evidence="11">SMP-LTD domain-containing protein</fullName>
    </recommendedName>
</protein>
<dbReference type="EMBL" id="JAKELL010000007">
    <property type="protein sequence ID" value="KAH8997443.1"/>
    <property type="molecule type" value="Genomic_DNA"/>
</dbReference>
<comment type="subcellular location">
    <subcellularLocation>
        <location evidence="1">Endoplasmic reticulum membrane</location>
    </subcellularLocation>
</comment>
<feature type="compositionally biased region" description="Polar residues" evidence="9">
    <location>
        <begin position="505"/>
        <end position="532"/>
    </location>
</feature>
<dbReference type="Proteomes" id="UP001201163">
    <property type="component" value="Unassembled WGS sequence"/>
</dbReference>
<keyword evidence="6" id="KW-0445">Lipid transport</keyword>
<feature type="compositionally biased region" description="Basic residues" evidence="9">
    <location>
        <begin position="577"/>
        <end position="589"/>
    </location>
</feature>
<evidence type="ECO:0000256" key="4">
    <source>
        <dbReference type="ARBA" id="ARBA00022824"/>
    </source>
</evidence>
<feature type="compositionally biased region" description="Polar residues" evidence="9">
    <location>
        <begin position="830"/>
        <end position="839"/>
    </location>
</feature>
<organism evidence="12 13">
    <name type="scientific">Lactarius akahatsu</name>
    <dbReference type="NCBI Taxonomy" id="416441"/>
    <lineage>
        <taxon>Eukaryota</taxon>
        <taxon>Fungi</taxon>
        <taxon>Dikarya</taxon>
        <taxon>Basidiomycota</taxon>
        <taxon>Agaricomycotina</taxon>
        <taxon>Agaricomycetes</taxon>
        <taxon>Russulales</taxon>
        <taxon>Russulaceae</taxon>
        <taxon>Lactarius</taxon>
    </lineage>
</organism>
<evidence type="ECO:0000256" key="6">
    <source>
        <dbReference type="ARBA" id="ARBA00023055"/>
    </source>
</evidence>
<name>A0AAD4LRH3_9AGAM</name>
<evidence type="ECO:0000256" key="5">
    <source>
        <dbReference type="ARBA" id="ARBA00022989"/>
    </source>
</evidence>
<feature type="region of interest" description="Disordered" evidence="9">
    <location>
        <begin position="854"/>
        <end position="873"/>
    </location>
</feature>
<dbReference type="PANTHER" id="PTHR13466">
    <property type="entry name" value="TEX2 PROTEIN-RELATED"/>
    <property type="match status" value="1"/>
</dbReference>
<feature type="compositionally biased region" description="Polar residues" evidence="9">
    <location>
        <begin position="141"/>
        <end position="150"/>
    </location>
</feature>
<gene>
    <name evidence="12" type="ORF">EDB92DRAFT_1839782</name>
</gene>
<feature type="region of interest" description="Disordered" evidence="9">
    <location>
        <begin position="563"/>
        <end position="841"/>
    </location>
</feature>
<dbReference type="GO" id="GO:0005789">
    <property type="term" value="C:endoplasmic reticulum membrane"/>
    <property type="evidence" value="ECO:0007669"/>
    <property type="project" value="UniProtKB-SubCell"/>
</dbReference>
<accession>A0AAD4LRH3</accession>
<dbReference type="GO" id="GO:0008289">
    <property type="term" value="F:lipid binding"/>
    <property type="evidence" value="ECO:0007669"/>
    <property type="project" value="UniProtKB-KW"/>
</dbReference>
<feature type="compositionally biased region" description="Low complexity" evidence="9">
    <location>
        <begin position="460"/>
        <end position="483"/>
    </location>
</feature>
<keyword evidence="5 10" id="KW-1133">Transmembrane helix</keyword>
<keyword evidence="7" id="KW-0446">Lipid-binding</keyword>
<feature type="region of interest" description="Disordered" evidence="9">
    <location>
        <begin position="879"/>
        <end position="1015"/>
    </location>
</feature>
<evidence type="ECO:0000256" key="8">
    <source>
        <dbReference type="ARBA" id="ARBA00023136"/>
    </source>
</evidence>
<feature type="compositionally biased region" description="Basic and acidic residues" evidence="9">
    <location>
        <begin position="490"/>
        <end position="499"/>
    </location>
</feature>
<feature type="compositionally biased region" description="Low complexity" evidence="9">
    <location>
        <begin position="755"/>
        <end position="768"/>
    </location>
</feature>
<feature type="region of interest" description="Disordered" evidence="9">
    <location>
        <begin position="448"/>
        <end position="549"/>
    </location>
</feature>
<dbReference type="CDD" id="cd21675">
    <property type="entry name" value="SMP_TEX2"/>
    <property type="match status" value="1"/>
</dbReference>
<feature type="compositionally biased region" description="Basic and acidic residues" evidence="9">
    <location>
        <begin position="677"/>
        <end position="696"/>
    </location>
</feature>
<dbReference type="PANTHER" id="PTHR13466:SF19">
    <property type="entry name" value="NUCLEUS-VACUOLE JUNCTION PROTEIN 2"/>
    <property type="match status" value="1"/>
</dbReference>
<keyword evidence="8 10" id="KW-0472">Membrane</keyword>
<sequence>MSFKALVYAYVIGGLTFIPVLILFVIAYTIYTSVPVNDADTRRGWLTMRRTFEEVTFDGSYVTLMKSFLDSRSKDPKRSRPRDMWYVVLKGKTEGMTECEAAIELGSHHVVIYPEGLSDGELFTKRHAICLRPKQERGTPSVASETQLPSQIIDEKAEERNGNNTKKKQKEKERLSELEKQRDLAQEACDPSAPWFIFVRSSVDMEDWYFSLIHASDNPANSSMLFPLQAIFSPADMNHLVTTLDEQPDVIPMRWLNALLGRIFFSYYNTDALESYVVGRLMKKLSKVKRPNFLSEVVVTEANMGNKPVMFSKPMLKELTKEGDAALELHVQYKGEMRITIKAVATISLGFKPYTVKLVLAVVLRELEGDLVVRVKRPPSNRIWYAFTHMPKMVLNVEPVVSDRQITWGMILHSIESRLKEIAKSIVLPNMDDITFFDSSSYPRRGGIWPEAGRREKPNVSTVPSAVDDDVPVTSVTPEVDPSPLLPSGDLDKSSHSEGDVSVEANHTSTPPQLPDRTTTLPTSRGSSPTPTHSHDPLSLNEHDPHTEDPDLLAEVAPLEAHRPTLRHQSSSISEKSKKKRFLGVRRTTRSPSPSIASHSSSRELSPAPSLENLRSSSPEPLSGGSNGSVRPPAKSPTFSSQSSLLSTLKSRAGDRQALSSTARETVRKWTVNWGGLKKDRDSSAASSEDARDGRNRSASQKVKSNYADIRAAVDGRREKERRNSDASSAPVHIPERGHKGRTDSVSSLHDRQGSSFSSQVESSPASSFVGGPVDPPVDETDLPDQPVNRPPTIDVDGAQVDLDDGTESESTPVTVISPPTPVPLPPRPIQSQPSQGKTMTIPGIHARHRGEVMSMGYVPPSPPAAAETKTTGVSSVYRLWKHSPAAQSEPAGRDDERARSRSPPVLNADGAAETTPESPPATATAPRPTAPPLPPRSPTSLRPVPKVPSGPSPASEALMSIVSRDELSRAGSEGAPQVDGGGKGGDGAETLRPTPPDPVSPKPPLPARKIHASA</sequence>
<dbReference type="GO" id="GO:0015914">
    <property type="term" value="P:phospholipid transport"/>
    <property type="evidence" value="ECO:0007669"/>
    <property type="project" value="TreeGrafter"/>
</dbReference>
<feature type="compositionally biased region" description="Low complexity" evidence="9">
    <location>
        <begin position="912"/>
        <end position="928"/>
    </location>
</feature>
<feature type="compositionally biased region" description="Low complexity" evidence="9">
    <location>
        <begin position="809"/>
        <end position="818"/>
    </location>
</feature>
<comment type="caution">
    <text evidence="12">The sequence shown here is derived from an EMBL/GenBank/DDBJ whole genome shotgun (WGS) entry which is preliminary data.</text>
</comment>
<evidence type="ECO:0000313" key="13">
    <source>
        <dbReference type="Proteomes" id="UP001201163"/>
    </source>
</evidence>
<evidence type="ECO:0000256" key="10">
    <source>
        <dbReference type="SAM" id="Phobius"/>
    </source>
</evidence>
<feature type="transmembrane region" description="Helical" evidence="10">
    <location>
        <begin position="7"/>
        <end position="31"/>
    </location>
</feature>
<evidence type="ECO:0000313" key="12">
    <source>
        <dbReference type="EMBL" id="KAH8997443.1"/>
    </source>
</evidence>
<dbReference type="GO" id="GO:0032865">
    <property type="term" value="C:ERMES complex"/>
    <property type="evidence" value="ECO:0007669"/>
    <property type="project" value="TreeGrafter"/>
</dbReference>
<keyword evidence="13" id="KW-1185">Reference proteome</keyword>
<feature type="compositionally biased region" description="Pro residues" evidence="9">
    <location>
        <begin position="929"/>
        <end position="938"/>
    </location>
</feature>
<feature type="region of interest" description="Disordered" evidence="9">
    <location>
        <begin position="134"/>
        <end position="173"/>
    </location>
</feature>
<feature type="compositionally biased region" description="Basic and acidic residues" evidence="9">
    <location>
        <begin position="712"/>
        <end position="725"/>
    </location>
</feature>
<dbReference type="InterPro" id="IPR031468">
    <property type="entry name" value="SMP_LBD"/>
</dbReference>
<evidence type="ECO:0000259" key="11">
    <source>
        <dbReference type="PROSITE" id="PS51847"/>
    </source>
</evidence>